<dbReference type="Pfam" id="PF03466">
    <property type="entry name" value="LysR_substrate"/>
    <property type="match status" value="1"/>
</dbReference>
<dbReference type="InterPro" id="IPR050950">
    <property type="entry name" value="HTH-type_LysR_regulators"/>
</dbReference>
<dbReference type="AlphaFoldDB" id="A0A1L1PU11"/>
<dbReference type="InterPro" id="IPR005119">
    <property type="entry name" value="LysR_subst-bd"/>
</dbReference>
<evidence type="ECO:0000259" key="5">
    <source>
        <dbReference type="PROSITE" id="PS50931"/>
    </source>
</evidence>
<reference evidence="7" key="2">
    <citation type="submission" date="2014-11" db="EMBL/GenBank/DDBJ databases">
        <title>Draft genome sequence of Hydrogenophaga intermedia S1.</title>
        <authorList>
            <person name="Gan H.M."/>
            <person name="Chew T.H."/>
            <person name="Stolz A."/>
        </authorList>
    </citation>
    <scope>NUCLEOTIDE SEQUENCE [LARGE SCALE GENOMIC DNA]</scope>
    <source>
        <strain evidence="7">S1</strain>
    </source>
</reference>
<evidence type="ECO:0000256" key="2">
    <source>
        <dbReference type="ARBA" id="ARBA00023015"/>
    </source>
</evidence>
<accession>A0A1L1PU11</accession>
<organism evidence="6 7">
    <name type="scientific">Hydrogenophaga intermedia</name>
    <dbReference type="NCBI Taxonomy" id="65786"/>
    <lineage>
        <taxon>Bacteria</taxon>
        <taxon>Pseudomonadati</taxon>
        <taxon>Pseudomonadota</taxon>
        <taxon>Betaproteobacteria</taxon>
        <taxon>Burkholderiales</taxon>
        <taxon>Comamonadaceae</taxon>
        <taxon>Hydrogenophaga</taxon>
    </lineage>
</organism>
<dbReference type="SUPFAM" id="SSF53850">
    <property type="entry name" value="Periplasmic binding protein-like II"/>
    <property type="match status" value="1"/>
</dbReference>
<evidence type="ECO:0000256" key="4">
    <source>
        <dbReference type="ARBA" id="ARBA00023163"/>
    </source>
</evidence>
<keyword evidence="7" id="KW-1185">Reference proteome</keyword>
<evidence type="ECO:0000313" key="6">
    <source>
        <dbReference type="EMBL" id="CDN88141.1"/>
    </source>
</evidence>
<dbReference type="PROSITE" id="PS50931">
    <property type="entry name" value="HTH_LYSR"/>
    <property type="match status" value="1"/>
</dbReference>
<dbReference type="InterPro" id="IPR036388">
    <property type="entry name" value="WH-like_DNA-bd_sf"/>
</dbReference>
<name>A0A1L1PU11_HYDIT</name>
<keyword evidence="4" id="KW-0804">Transcription</keyword>
<evidence type="ECO:0000313" key="7">
    <source>
        <dbReference type="Proteomes" id="UP000028878"/>
    </source>
</evidence>
<gene>
    <name evidence="6" type="ORF">BN948_02573</name>
</gene>
<dbReference type="InterPro" id="IPR036390">
    <property type="entry name" value="WH_DNA-bd_sf"/>
</dbReference>
<sequence length="316" mass="34695">MTMHVTLRQLSAFLAVVDAGSFSEAAKAMNLSQAALSGLIRELEDRVGVRLLDRNTRTVALSSVGQSFEPMSRRVLATLEEALDSLSDLKELRRGVVRVAAPEPLSCTLMPDLIAHYQTAQPGIEVRFEDVPIEQVVAGLQQGSADVGFGPSGVVEDDRVHVHPLWPDPMCVALNPADPLSRQDVVSWRDLRDAPLINYMPNFATHVLSHVPPRHHPRRIQPVHRVNTALSMLSVGAGAVVSPALTERLVHGFGLVFRPLKQPQVNWRAAMFVRHRPSVSPAVESFVRFALDYVEGWAAARRPQGPGRKRPAPARA</sequence>
<dbReference type="GO" id="GO:0005829">
    <property type="term" value="C:cytosol"/>
    <property type="evidence" value="ECO:0007669"/>
    <property type="project" value="TreeGrafter"/>
</dbReference>
<dbReference type="Proteomes" id="UP000028878">
    <property type="component" value="Unassembled WGS sequence"/>
</dbReference>
<dbReference type="PANTHER" id="PTHR30419">
    <property type="entry name" value="HTH-TYPE TRANSCRIPTIONAL REGULATOR YBHD"/>
    <property type="match status" value="1"/>
</dbReference>
<dbReference type="RefSeq" id="WP_009520267.1">
    <property type="nucleotide sequence ID" value="NZ_CCAE010000019.1"/>
</dbReference>
<dbReference type="GO" id="GO:0003700">
    <property type="term" value="F:DNA-binding transcription factor activity"/>
    <property type="evidence" value="ECO:0007669"/>
    <property type="project" value="InterPro"/>
</dbReference>
<dbReference type="Gene3D" id="1.10.10.10">
    <property type="entry name" value="Winged helix-like DNA-binding domain superfamily/Winged helix DNA-binding domain"/>
    <property type="match status" value="1"/>
</dbReference>
<dbReference type="InterPro" id="IPR000847">
    <property type="entry name" value="LysR_HTH_N"/>
</dbReference>
<protein>
    <submittedName>
        <fullName evidence="6">Family transcriptional regulator</fullName>
    </submittedName>
</protein>
<reference evidence="7" key="1">
    <citation type="submission" date="2014-02" db="EMBL/GenBank/DDBJ databases">
        <authorList>
            <person name="Gan H."/>
        </authorList>
    </citation>
    <scope>NUCLEOTIDE SEQUENCE [LARGE SCALE GENOMIC DNA]</scope>
    <source>
        <strain evidence="7">S1</strain>
    </source>
</reference>
<keyword evidence="3" id="KW-0238">DNA-binding</keyword>
<feature type="domain" description="HTH lysR-type" evidence="5">
    <location>
        <begin position="5"/>
        <end position="62"/>
    </location>
</feature>
<proteinExistence type="inferred from homology"/>
<dbReference type="PANTHER" id="PTHR30419:SF30">
    <property type="entry name" value="LYSR FAMILY TRANSCRIPTIONAL REGULATOR"/>
    <property type="match status" value="1"/>
</dbReference>
<dbReference type="PRINTS" id="PR00039">
    <property type="entry name" value="HTHLYSR"/>
</dbReference>
<dbReference type="Gene3D" id="3.40.190.290">
    <property type="match status" value="1"/>
</dbReference>
<keyword evidence="2" id="KW-0805">Transcription regulation</keyword>
<dbReference type="FunFam" id="1.10.10.10:FF:000001">
    <property type="entry name" value="LysR family transcriptional regulator"/>
    <property type="match status" value="1"/>
</dbReference>
<dbReference type="SUPFAM" id="SSF46785">
    <property type="entry name" value="Winged helix' DNA-binding domain"/>
    <property type="match status" value="1"/>
</dbReference>
<dbReference type="Pfam" id="PF00126">
    <property type="entry name" value="HTH_1"/>
    <property type="match status" value="1"/>
</dbReference>
<dbReference type="GO" id="GO:0003677">
    <property type="term" value="F:DNA binding"/>
    <property type="evidence" value="ECO:0007669"/>
    <property type="project" value="UniProtKB-KW"/>
</dbReference>
<evidence type="ECO:0000256" key="1">
    <source>
        <dbReference type="ARBA" id="ARBA00009437"/>
    </source>
</evidence>
<evidence type="ECO:0000256" key="3">
    <source>
        <dbReference type="ARBA" id="ARBA00023125"/>
    </source>
</evidence>
<comment type="similarity">
    <text evidence="1">Belongs to the LysR transcriptional regulatory family.</text>
</comment>
<dbReference type="EMBL" id="CCAE010000019">
    <property type="protein sequence ID" value="CDN88141.1"/>
    <property type="molecule type" value="Genomic_DNA"/>
</dbReference>